<proteinExistence type="predicted"/>
<organism evidence="1 2">
    <name type="scientific">Slackia isoflavoniconvertens</name>
    <dbReference type="NCBI Taxonomy" id="572010"/>
    <lineage>
        <taxon>Bacteria</taxon>
        <taxon>Bacillati</taxon>
        <taxon>Actinomycetota</taxon>
        <taxon>Coriobacteriia</taxon>
        <taxon>Eggerthellales</taxon>
        <taxon>Eggerthellaceae</taxon>
        <taxon>Slackia</taxon>
    </lineage>
</organism>
<reference evidence="1 2" key="1">
    <citation type="journal article" date="2018" name="Elife">
        <title>Discovery and characterization of a prevalent human gut bacterial enzyme sufficient for the inactivation of a family of plant toxins.</title>
        <authorList>
            <person name="Koppel N."/>
            <person name="Bisanz J.E."/>
            <person name="Pandelia M.E."/>
            <person name="Turnbaugh P.J."/>
            <person name="Balskus E.P."/>
        </authorList>
    </citation>
    <scope>NUCLEOTIDE SEQUENCE [LARGE SCALE GENOMIC DNA]</scope>
    <source>
        <strain evidence="1 2">OB21 GAM31</strain>
    </source>
</reference>
<name>A0A369LHM0_9ACTN</name>
<comment type="caution">
    <text evidence="1">The sequence shown here is derived from an EMBL/GenBank/DDBJ whole genome shotgun (WGS) entry which is preliminary data.</text>
</comment>
<dbReference type="AlphaFoldDB" id="A0A369LHM0"/>
<sequence>MPVIVSTHDAQSATTPAPHKINALCMKNSIEKSKGTLVDAHGKNCQVLFKASKRIEVPARPCI</sequence>
<evidence type="ECO:0000313" key="1">
    <source>
        <dbReference type="EMBL" id="RDB58684.1"/>
    </source>
</evidence>
<protein>
    <submittedName>
        <fullName evidence="1">Uncharacterized protein</fullName>
    </submittedName>
</protein>
<dbReference type="EMBL" id="PPTO01000007">
    <property type="protein sequence ID" value="RDB58684.1"/>
    <property type="molecule type" value="Genomic_DNA"/>
</dbReference>
<evidence type="ECO:0000313" key="2">
    <source>
        <dbReference type="Proteomes" id="UP000253975"/>
    </source>
</evidence>
<accession>A0A369LHM0</accession>
<dbReference type="Proteomes" id="UP000253975">
    <property type="component" value="Unassembled WGS sequence"/>
</dbReference>
<gene>
    <name evidence="1" type="ORF">C1881_05230</name>
</gene>